<evidence type="ECO:0000313" key="3">
    <source>
        <dbReference type="Proteomes" id="UP001186944"/>
    </source>
</evidence>
<name>A0AA89C6Z4_PINIB</name>
<dbReference type="Proteomes" id="UP001186944">
    <property type="component" value="Unassembled WGS sequence"/>
</dbReference>
<gene>
    <name evidence="2" type="ORF">FSP39_009569</name>
</gene>
<reference evidence="2" key="1">
    <citation type="submission" date="2019-08" db="EMBL/GenBank/DDBJ databases">
        <title>The improved chromosome-level genome for the pearl oyster Pinctada fucata martensii using PacBio sequencing and Hi-C.</title>
        <authorList>
            <person name="Zheng Z."/>
        </authorList>
    </citation>
    <scope>NUCLEOTIDE SEQUENCE</scope>
    <source>
        <strain evidence="2">ZZ-2019</strain>
        <tissue evidence="2">Adductor muscle</tissue>
    </source>
</reference>
<comment type="caution">
    <text evidence="2">The sequence shown here is derived from an EMBL/GenBank/DDBJ whole genome shotgun (WGS) entry which is preliminary data.</text>
</comment>
<feature type="region of interest" description="Disordered" evidence="1">
    <location>
        <begin position="118"/>
        <end position="139"/>
    </location>
</feature>
<accession>A0AA89C6Z4</accession>
<organism evidence="2 3">
    <name type="scientific">Pinctada imbricata</name>
    <name type="common">Atlantic pearl-oyster</name>
    <name type="synonym">Pinctada martensii</name>
    <dbReference type="NCBI Taxonomy" id="66713"/>
    <lineage>
        <taxon>Eukaryota</taxon>
        <taxon>Metazoa</taxon>
        <taxon>Spiralia</taxon>
        <taxon>Lophotrochozoa</taxon>
        <taxon>Mollusca</taxon>
        <taxon>Bivalvia</taxon>
        <taxon>Autobranchia</taxon>
        <taxon>Pteriomorphia</taxon>
        <taxon>Pterioida</taxon>
        <taxon>Pterioidea</taxon>
        <taxon>Pteriidae</taxon>
        <taxon>Pinctada</taxon>
    </lineage>
</organism>
<proteinExistence type="predicted"/>
<protein>
    <submittedName>
        <fullName evidence="2">Uncharacterized protein</fullName>
    </submittedName>
</protein>
<keyword evidence="3" id="KW-1185">Reference proteome</keyword>
<dbReference type="EMBL" id="VSWD01000007">
    <property type="protein sequence ID" value="KAK3097425.1"/>
    <property type="molecule type" value="Genomic_DNA"/>
</dbReference>
<evidence type="ECO:0000313" key="2">
    <source>
        <dbReference type="EMBL" id="KAK3097425.1"/>
    </source>
</evidence>
<sequence length="139" mass="15116">MVEKQAPLLFTALEGIVVKNKEDCIISNTSLERIVGTALSCLLKGRAPQKATFIPTVNSVQIYKGGLEQETLKEISRTGFCLSHDATLNAINRLGTEFDNAAKTYEETSDLEIVASIQDSDSESESALSCQEEDETDLA</sequence>
<dbReference type="AlphaFoldDB" id="A0AA89C6Z4"/>
<evidence type="ECO:0000256" key="1">
    <source>
        <dbReference type="SAM" id="MobiDB-lite"/>
    </source>
</evidence>